<gene>
    <name evidence="1" type="ORF">BN12_350026</name>
</gene>
<name>A0A077M3U9_9MICO</name>
<proteinExistence type="predicted"/>
<comment type="caution">
    <text evidence="1">The sequence shown here is derived from an EMBL/GenBank/DDBJ whole genome shotgun (WGS) entry which is preliminary data.</text>
</comment>
<accession>A0A077M3U9</accession>
<dbReference type="AlphaFoldDB" id="A0A077M3U9"/>
<dbReference type="STRING" id="1194083.BN12_350026"/>
<protein>
    <recommendedName>
        <fullName evidence="3">DUF559 domain-containing protein</fullName>
    </recommendedName>
</protein>
<evidence type="ECO:0008006" key="3">
    <source>
        <dbReference type="Google" id="ProtNLM"/>
    </source>
</evidence>
<dbReference type="Proteomes" id="UP000035721">
    <property type="component" value="Unassembled WGS sequence"/>
</dbReference>
<organism evidence="1 2">
    <name type="scientific">Nostocoides japonicum T1-X7</name>
    <dbReference type="NCBI Taxonomy" id="1194083"/>
    <lineage>
        <taxon>Bacteria</taxon>
        <taxon>Bacillati</taxon>
        <taxon>Actinomycetota</taxon>
        <taxon>Actinomycetes</taxon>
        <taxon>Micrococcales</taxon>
        <taxon>Intrasporangiaceae</taxon>
        <taxon>Nostocoides</taxon>
    </lineage>
</organism>
<evidence type="ECO:0000313" key="2">
    <source>
        <dbReference type="Proteomes" id="UP000035721"/>
    </source>
</evidence>
<sequence>MSPVRRLDSLRHDAAAAAKAHSGVVSRTALAELGIDARMVAREVAAGRWRTHGRQTVAMHTGELDDVAKRWRAVWEVGTRVAAVDGVSALQAAGMTGFEEPTVHVSVVHRIALRSHTDLRVHKIIRRVPQEVTEAGLPRVKPAYAAVRAAQWACSDRQAALLLVMPVQQRLVTGAQLRSAATSIPGRARRGLVRTLVRDIADGAQSLGELDFAALCRQRGLPEPSRQVVREGPDGRIYLDVRWDNGLVVEIDGTAHQSGLSVSDDHLRANLVTMDGDIVLRMDLVGLRLRQEEFMDQVALAYLTRSTHHRAGAAR</sequence>
<reference evidence="1 2" key="1">
    <citation type="journal article" date="2013" name="ISME J.">
        <title>A metabolic model for members of the genus Tetrasphaera involved in enhanced biological phosphorus removal.</title>
        <authorList>
            <person name="Kristiansen R."/>
            <person name="Nguyen H.T.T."/>
            <person name="Saunders A.M."/>
            <person name="Nielsen J.L."/>
            <person name="Wimmer R."/>
            <person name="Le V.Q."/>
            <person name="McIlroy S.J."/>
            <person name="Petrovski S."/>
            <person name="Seviour R.J."/>
            <person name="Calteau A."/>
            <person name="Nielsen K.L."/>
            <person name="Nielsen P.H."/>
        </authorList>
    </citation>
    <scope>NUCLEOTIDE SEQUENCE [LARGE SCALE GENOMIC DNA]</scope>
    <source>
        <strain evidence="1 2">T1-X7</strain>
    </source>
</reference>
<dbReference type="EMBL" id="CAJB01000279">
    <property type="protein sequence ID" value="CCH78820.1"/>
    <property type="molecule type" value="Genomic_DNA"/>
</dbReference>
<keyword evidence="2" id="KW-1185">Reference proteome</keyword>
<evidence type="ECO:0000313" key="1">
    <source>
        <dbReference type="EMBL" id="CCH78820.1"/>
    </source>
</evidence>